<keyword evidence="11" id="KW-1185">Reference proteome</keyword>
<feature type="compositionally biased region" description="Basic and acidic residues" evidence="8">
    <location>
        <begin position="51"/>
        <end position="61"/>
    </location>
</feature>
<keyword evidence="7" id="KW-0648">Protein biosynthesis</keyword>
<accession>A0AA38NWT7</accession>
<evidence type="ECO:0000313" key="10">
    <source>
        <dbReference type="EMBL" id="KAJ3832085.1"/>
    </source>
</evidence>
<dbReference type="FunFam" id="1.25.40.180:FF:000020">
    <property type="entry name" value="Eukaryotic translation initiation factor subunit"/>
    <property type="match status" value="1"/>
</dbReference>
<organism evidence="10 11">
    <name type="scientific">Lentinula raphanica</name>
    <dbReference type="NCBI Taxonomy" id="153919"/>
    <lineage>
        <taxon>Eukaryota</taxon>
        <taxon>Fungi</taxon>
        <taxon>Dikarya</taxon>
        <taxon>Basidiomycota</taxon>
        <taxon>Agaricomycotina</taxon>
        <taxon>Agaricomycetes</taxon>
        <taxon>Agaricomycetidae</taxon>
        <taxon>Agaricales</taxon>
        <taxon>Marasmiineae</taxon>
        <taxon>Omphalotaceae</taxon>
        <taxon>Lentinula</taxon>
    </lineage>
</organism>
<evidence type="ECO:0000256" key="1">
    <source>
        <dbReference type="ARBA" id="ARBA00004496"/>
    </source>
</evidence>
<dbReference type="AlphaFoldDB" id="A0AA38NWT7"/>
<comment type="similarity">
    <text evidence="2">Belongs to the eukaryotic initiation factor 4G family.</text>
</comment>
<dbReference type="Proteomes" id="UP001163846">
    <property type="component" value="Unassembled WGS sequence"/>
</dbReference>
<dbReference type="GO" id="GO:0010494">
    <property type="term" value="C:cytoplasmic stress granule"/>
    <property type="evidence" value="ECO:0007669"/>
    <property type="project" value="UniProtKB-ARBA"/>
</dbReference>
<protein>
    <submittedName>
        <fullName evidence="10">Armadillo-type protein</fullName>
    </submittedName>
</protein>
<evidence type="ECO:0000256" key="4">
    <source>
        <dbReference type="ARBA" id="ARBA00022540"/>
    </source>
</evidence>
<dbReference type="InterPro" id="IPR016024">
    <property type="entry name" value="ARM-type_fold"/>
</dbReference>
<dbReference type="GO" id="GO:0003743">
    <property type="term" value="F:translation initiation factor activity"/>
    <property type="evidence" value="ECO:0007669"/>
    <property type="project" value="UniProtKB-KW"/>
</dbReference>
<comment type="subcellular location">
    <subcellularLocation>
        <location evidence="1">Cytoplasm</location>
    </subcellularLocation>
</comment>
<evidence type="ECO:0000256" key="5">
    <source>
        <dbReference type="ARBA" id="ARBA00022553"/>
    </source>
</evidence>
<proteinExistence type="inferred from homology"/>
<sequence>MSVFQEKPYDLPVLDAVGLDISSQASFLRTRTQTCRGFRRGLIGIGSRSKGRTDSNSDHSGAHRGAHRQRSGHTDGSRGIALEPVSPVSPLRMSENQWDRKATAIDKVDQDSPELLDRKVKALLNKLTTENFDSISDQIIMWANKSEQQSDGRTLIKVTHLILEKAMDEATWSEVYAHLSCKMMEKISPKVQDGGMKDLDGNPVSGGQLFRKHLLRRCQDLFERAWVTREAQVVTKEDSYFALYSDGYYAAQKAKRQGLGLIAFIGELFKLHMLTERIMHECVKRLLSNAENAEVDAIDTLCKLLTAVGRTLDTANASSHMNHYFSCLKILAENPNFDSRTRFMLQDVIELRQRKWQWRKAAPTTATQLYKSVRTFP</sequence>
<gene>
    <name evidence="10" type="ORF">F5878DRAFT_548647</name>
</gene>
<feature type="domain" description="MIF4G" evidence="9">
    <location>
        <begin position="117"/>
        <end position="355"/>
    </location>
</feature>
<keyword evidence="3" id="KW-0963">Cytoplasm</keyword>
<evidence type="ECO:0000256" key="8">
    <source>
        <dbReference type="SAM" id="MobiDB-lite"/>
    </source>
</evidence>
<dbReference type="GO" id="GO:0003729">
    <property type="term" value="F:mRNA binding"/>
    <property type="evidence" value="ECO:0007669"/>
    <property type="project" value="TreeGrafter"/>
</dbReference>
<name>A0AA38NWT7_9AGAR</name>
<evidence type="ECO:0000256" key="2">
    <source>
        <dbReference type="ARBA" id="ARBA00005775"/>
    </source>
</evidence>
<reference evidence="10" key="1">
    <citation type="submission" date="2022-08" db="EMBL/GenBank/DDBJ databases">
        <authorList>
            <consortium name="DOE Joint Genome Institute"/>
            <person name="Min B."/>
            <person name="Riley R."/>
            <person name="Sierra-Patev S."/>
            <person name="Naranjo-Ortiz M."/>
            <person name="Looney B."/>
            <person name="Konkel Z."/>
            <person name="Slot J.C."/>
            <person name="Sakamoto Y."/>
            <person name="Steenwyk J.L."/>
            <person name="Rokas A."/>
            <person name="Carro J."/>
            <person name="Camarero S."/>
            <person name="Ferreira P."/>
            <person name="Molpeceres G."/>
            <person name="Ruiz-Duenas F.J."/>
            <person name="Serrano A."/>
            <person name="Henrissat B."/>
            <person name="Drula E."/>
            <person name="Hughes K.W."/>
            <person name="Mata J.L."/>
            <person name="Ishikawa N.K."/>
            <person name="Vargas-Isla R."/>
            <person name="Ushijima S."/>
            <person name="Smith C.A."/>
            <person name="Ahrendt S."/>
            <person name="Andreopoulos W."/>
            <person name="He G."/>
            <person name="Labutti K."/>
            <person name="Lipzen A."/>
            <person name="Ng V."/>
            <person name="Sandor L."/>
            <person name="Barry K."/>
            <person name="Martinez A.T."/>
            <person name="Xiao Y."/>
            <person name="Gibbons J.G."/>
            <person name="Terashima K."/>
            <person name="Hibbett D.S."/>
            <person name="Grigoriev I.V."/>
        </authorList>
    </citation>
    <scope>NUCLEOTIDE SEQUENCE</scope>
    <source>
        <strain evidence="10">TFB9207</strain>
    </source>
</reference>
<feature type="compositionally biased region" description="Basic residues" evidence="8">
    <location>
        <begin position="62"/>
        <end position="71"/>
    </location>
</feature>
<dbReference type="Gene3D" id="1.25.40.180">
    <property type="match status" value="1"/>
</dbReference>
<dbReference type="SUPFAM" id="SSF48371">
    <property type="entry name" value="ARM repeat"/>
    <property type="match status" value="1"/>
</dbReference>
<dbReference type="Pfam" id="PF02854">
    <property type="entry name" value="MIF4G"/>
    <property type="match status" value="1"/>
</dbReference>
<evidence type="ECO:0000259" key="9">
    <source>
        <dbReference type="SMART" id="SM00543"/>
    </source>
</evidence>
<dbReference type="InterPro" id="IPR003890">
    <property type="entry name" value="MIF4G-like_typ-3"/>
</dbReference>
<dbReference type="EMBL" id="MU807088">
    <property type="protein sequence ID" value="KAJ3832085.1"/>
    <property type="molecule type" value="Genomic_DNA"/>
</dbReference>
<feature type="region of interest" description="Disordered" evidence="8">
    <location>
        <begin position="44"/>
        <end position="86"/>
    </location>
</feature>
<dbReference type="GO" id="GO:0016281">
    <property type="term" value="C:eukaryotic translation initiation factor 4F complex"/>
    <property type="evidence" value="ECO:0007669"/>
    <property type="project" value="TreeGrafter"/>
</dbReference>
<dbReference type="PANTHER" id="PTHR23253:SF9">
    <property type="entry name" value="EUKARYOTIC TRANSLATION INITIATION FACTOR 4 GAMMA 2"/>
    <property type="match status" value="1"/>
</dbReference>
<comment type="caution">
    <text evidence="10">The sequence shown here is derived from an EMBL/GenBank/DDBJ whole genome shotgun (WGS) entry which is preliminary data.</text>
</comment>
<evidence type="ECO:0000256" key="6">
    <source>
        <dbReference type="ARBA" id="ARBA00022884"/>
    </source>
</evidence>
<keyword evidence="5" id="KW-0597">Phosphoprotein</keyword>
<keyword evidence="4" id="KW-0396">Initiation factor</keyword>
<dbReference type="SMART" id="SM00543">
    <property type="entry name" value="MIF4G"/>
    <property type="match status" value="1"/>
</dbReference>
<keyword evidence="6" id="KW-0694">RNA-binding</keyword>
<dbReference type="PANTHER" id="PTHR23253">
    <property type="entry name" value="EUKARYOTIC TRANSLATION INITIATION FACTOR 4 GAMMA"/>
    <property type="match status" value="1"/>
</dbReference>
<evidence type="ECO:0000313" key="11">
    <source>
        <dbReference type="Proteomes" id="UP001163846"/>
    </source>
</evidence>
<evidence type="ECO:0000256" key="7">
    <source>
        <dbReference type="ARBA" id="ARBA00022917"/>
    </source>
</evidence>
<evidence type="ECO:0000256" key="3">
    <source>
        <dbReference type="ARBA" id="ARBA00022490"/>
    </source>
</evidence>